<organism evidence="3 4">
    <name type="scientific">Faucicola atlantae</name>
    <dbReference type="NCBI Taxonomy" id="34059"/>
    <lineage>
        <taxon>Bacteria</taxon>
        <taxon>Pseudomonadati</taxon>
        <taxon>Pseudomonadota</taxon>
        <taxon>Gammaproteobacteria</taxon>
        <taxon>Moraxellales</taxon>
        <taxon>Moraxellaceae</taxon>
        <taxon>Faucicola</taxon>
    </lineage>
</organism>
<gene>
    <name evidence="3" type="ORF">A9308_06335</name>
</gene>
<feature type="compositionally biased region" description="Low complexity" evidence="1">
    <location>
        <begin position="618"/>
        <end position="635"/>
    </location>
</feature>
<dbReference type="PANTHER" id="PTHR11908">
    <property type="entry name" value="XANTHINE DEHYDROGENASE"/>
    <property type="match status" value="1"/>
</dbReference>
<feature type="region of interest" description="Disordered" evidence="1">
    <location>
        <begin position="618"/>
        <end position="637"/>
    </location>
</feature>
<dbReference type="GO" id="GO:0005506">
    <property type="term" value="F:iron ion binding"/>
    <property type="evidence" value="ECO:0007669"/>
    <property type="project" value="InterPro"/>
</dbReference>
<evidence type="ECO:0000313" key="3">
    <source>
        <dbReference type="EMBL" id="OBX78394.1"/>
    </source>
</evidence>
<feature type="region of interest" description="Disordered" evidence="1">
    <location>
        <begin position="1"/>
        <end position="22"/>
    </location>
</feature>
<dbReference type="EMBL" id="LZMZ01000017">
    <property type="protein sequence ID" value="OBX78394.1"/>
    <property type="molecule type" value="Genomic_DNA"/>
</dbReference>
<dbReference type="RefSeq" id="WP_067236516.1">
    <property type="nucleotide sequence ID" value="NZ_LZMZ01000017.1"/>
</dbReference>
<dbReference type="SUPFAM" id="SSF54665">
    <property type="entry name" value="CO dehydrogenase molybdoprotein N-domain-like"/>
    <property type="match status" value="1"/>
</dbReference>
<evidence type="ECO:0000259" key="2">
    <source>
        <dbReference type="SMART" id="SM01008"/>
    </source>
</evidence>
<comment type="caution">
    <text evidence="3">The sequence shown here is derived from an EMBL/GenBank/DDBJ whole genome shotgun (WGS) entry which is preliminary data.</text>
</comment>
<evidence type="ECO:0000256" key="1">
    <source>
        <dbReference type="SAM" id="MobiDB-lite"/>
    </source>
</evidence>
<dbReference type="Gene3D" id="3.30.365.10">
    <property type="entry name" value="Aldehyde oxidase/xanthine dehydrogenase, molybdopterin binding domain"/>
    <property type="match status" value="4"/>
</dbReference>
<dbReference type="InterPro" id="IPR008274">
    <property type="entry name" value="AldOxase/xan_DH_MoCoBD1"/>
</dbReference>
<reference evidence="3 4" key="1">
    <citation type="submission" date="2016-06" db="EMBL/GenBank/DDBJ databases">
        <title>Draft genome of Moraxella atlantae CCUG 66109.</title>
        <authorList>
            <person name="Salva-Serra F."/>
            <person name="Engstrom-Jakobsson H."/>
            <person name="Thorell K."/>
            <person name="Gonzales-Siles L."/>
            <person name="Karlsson R."/>
            <person name="Boulund F."/>
            <person name="Engstrand L."/>
            <person name="Kristiansson E."/>
            <person name="Moore E."/>
        </authorList>
    </citation>
    <scope>NUCLEOTIDE SEQUENCE [LARGE SCALE GENOMIC DNA]</scope>
    <source>
        <strain evidence="3 4">CCUG 66109</strain>
    </source>
</reference>
<accession>A0A1B8QCF9</accession>
<sequence>MNLTDLLSNHQDLSKQQKMDEPVDSLLDKTASQLVGKPINRIDGHLKVAGKAPYTADYVLPNMAYGVMVGATIGKGKVKKVHDNTALAIEGVIAVLHDELFLRNPQQGTVKRAPAQTASEVFYHGQPIALVVGETLEAAQQGAAALQIDYDNDEAHGHFDFEQEKPHSQYINWVTDKNQYMGKPEKTLPKADVSVDVTYTTPSQSNMAMEPHVSLAQWQDGRLVLHTANQMIGASHVQLVKALKIKDDEARMLSPYVGGGFGAKLGISSESVMAALAAKQLDRPVLVVMTRAQVMESTVRRSNTEQRIGLGADADGTLHTVIHNSYVSSLPSELFFEPCAVSTHFLYQGENREVKYRMVRMNQVLSGSMRAPGEAAGQLALECAMDELAHKLDMCPVKLRIHNEPKENPSTNVPFTARKLVECMQHGAKAFGWDNRPAVASRMEGDWMIGYGMAAAARSDQVMASEARVSLNLAGTDTGVQAIVETDMTDIGTGTYTILAQIAADLLGLPIDCVEVKLGDSDMPTAAGSGGSFGASSSGSAVYLACQALREEIAKLADIPDDILQLANGCVYPQGEHEASLAEKLSEKIADTVTETVSDLSETISTAVSELAERVGLTDGNTQNDDQQDEQATAAPSSTTLKHLLSEHAPHGLSAQGSIKPGKNANTHHRAGYGAHFVEVGVHRVTGEVRVRRMLGVFAAGRILNEKTARSQCIGGMTFGVGAALMEQMVHDTRNGRLCNHDFAEYHVPTNADIPDLEVVFLPERDEYANPLHAKGIGELALSGAGAAINNAVFNATGIRVREYPITADKLLAQLPLL</sequence>
<name>A0A1B8QCF9_9GAMM</name>
<dbReference type="InterPro" id="IPR046867">
    <property type="entry name" value="AldOxase/xan_DH_MoCoBD2"/>
</dbReference>
<dbReference type="PANTHER" id="PTHR11908:SF123">
    <property type="entry name" value="ALDEHYDE OXIDOREDUCTASE MOLYBDENUM-BINDING SUBUNIT PAOC"/>
    <property type="match status" value="1"/>
</dbReference>
<dbReference type="Pfam" id="PF01315">
    <property type="entry name" value="Ald_Xan_dh_C"/>
    <property type="match status" value="1"/>
</dbReference>
<dbReference type="InterPro" id="IPR000674">
    <property type="entry name" value="Ald_Oxase/Xan_DH_a/b"/>
</dbReference>
<dbReference type="AlphaFoldDB" id="A0A1B8QCF9"/>
<dbReference type="Pfam" id="PF20256">
    <property type="entry name" value="MoCoBD_2"/>
    <property type="match status" value="2"/>
</dbReference>
<dbReference type="Gene3D" id="3.90.1170.50">
    <property type="entry name" value="Aldehyde oxidase/xanthine dehydrogenase, a/b hammerhead"/>
    <property type="match status" value="1"/>
</dbReference>
<dbReference type="InterPro" id="IPR016208">
    <property type="entry name" value="Ald_Oxase/xanthine_DH-like"/>
</dbReference>
<protein>
    <submittedName>
        <fullName evidence="3">Xanthine dehydrogenase</fullName>
    </submittedName>
</protein>
<dbReference type="Proteomes" id="UP000092508">
    <property type="component" value="Unassembled WGS sequence"/>
</dbReference>
<dbReference type="Pfam" id="PF02738">
    <property type="entry name" value="MoCoBD_1"/>
    <property type="match status" value="1"/>
</dbReference>
<dbReference type="SUPFAM" id="SSF56003">
    <property type="entry name" value="Molybdenum cofactor-binding domain"/>
    <property type="match status" value="1"/>
</dbReference>
<feature type="domain" description="Aldehyde oxidase/xanthine dehydrogenase a/b hammerhead" evidence="2">
    <location>
        <begin position="49"/>
        <end position="154"/>
    </location>
</feature>
<dbReference type="SMART" id="SM01008">
    <property type="entry name" value="Ald_Xan_dh_C"/>
    <property type="match status" value="1"/>
</dbReference>
<evidence type="ECO:0000313" key="4">
    <source>
        <dbReference type="Proteomes" id="UP000092508"/>
    </source>
</evidence>
<dbReference type="OrthoDB" id="6177861at2"/>
<dbReference type="InterPro" id="IPR037165">
    <property type="entry name" value="AldOxase/xan_DH_Mopterin-bd_sf"/>
</dbReference>
<proteinExistence type="predicted"/>
<dbReference type="STRING" id="34059.A9308_06335"/>
<feature type="compositionally biased region" description="Polar residues" evidence="1">
    <location>
        <begin position="1"/>
        <end position="11"/>
    </location>
</feature>
<dbReference type="InterPro" id="IPR036856">
    <property type="entry name" value="Ald_Oxase/Xan_DH_a/b_sf"/>
</dbReference>
<feature type="compositionally biased region" description="Basic and acidic residues" evidence="1">
    <location>
        <begin position="12"/>
        <end position="21"/>
    </location>
</feature>
<dbReference type="GO" id="GO:0016491">
    <property type="term" value="F:oxidoreductase activity"/>
    <property type="evidence" value="ECO:0007669"/>
    <property type="project" value="InterPro"/>
</dbReference>